<feature type="domain" description="Transposase IS701-like DDE" evidence="1">
    <location>
        <begin position="29"/>
        <end position="240"/>
    </location>
</feature>
<sequence>MAVGDDIAVADVREWAAELDEVAGLIGPRFARSEPRRNAVAYVRGLLSEQERKNSWTLSEHAGQVTPDPMQRLLSTTDWDPDLVRDDLRSYVVEHLGDRAGILIVDETGFLKKGDRSAGVARQYTGTAGRIENAQVGVFLTYSTPTGRTFLDRELYLPKTWTEDRARCARAGVPKERGFQTKPELAMGLLARAIDADVPASWVTGDAVYGQYYRLRKALEDRGMSYVLAVPSSQRVIAKTTVSILGKEYRADALIGELPATAWRTRSAGAGSKGDRRYAWARARINGERDPDAEYWLLARRSLTDPSELAYYLCHGPKRVALGELVRVAGARWAIEETFQTAKGQTGLDHYQVRQYTGWYRHITLSMLAHAFLTVTRSKRGLEETTTETSSS</sequence>
<dbReference type="EMBL" id="AP017315">
    <property type="protein sequence ID" value="BAU32056.1"/>
    <property type="molecule type" value="Genomic_DNA"/>
</dbReference>
<dbReference type="KEGG" id="malk:MalAC0309_0110"/>
<reference evidence="6" key="2">
    <citation type="submission" date="2015-12" db="EMBL/GenBank/DDBJ databases">
        <authorList>
            <person name="Shamseldin A."/>
            <person name="Moawad H."/>
            <person name="Abd El-Rahim W.M."/>
            <person name="Sadowsky M.J."/>
        </authorList>
    </citation>
    <scope>NUCLEOTIDE SEQUENCE [LARGE SCALE GENOMIC DNA]</scope>
    <source>
        <strain evidence="6">JAM AC0309</strain>
    </source>
</reference>
<dbReference type="KEGG" id="malk:MalAC0309_1199"/>
<dbReference type="InterPro" id="IPR038721">
    <property type="entry name" value="IS701-like_DDE_dom"/>
</dbReference>
<dbReference type="AlphaFoldDB" id="A0A0U5B869"/>
<dbReference type="Pfam" id="PF13546">
    <property type="entry name" value="DDE_5"/>
    <property type="match status" value="1"/>
</dbReference>
<evidence type="ECO:0000313" key="4">
    <source>
        <dbReference type="EMBL" id="BAU32052.1"/>
    </source>
</evidence>
<evidence type="ECO:0000259" key="1">
    <source>
        <dbReference type="Pfam" id="PF13546"/>
    </source>
</evidence>
<reference evidence="4" key="1">
    <citation type="submission" date="2015-12" db="EMBL/GenBank/DDBJ databases">
        <authorList>
            <consortium name="Microcella alkaliphila JAM AC0309 genome sequencing consortium"/>
            <person name="Kurata A."/>
            <person name="Hirose Y."/>
            <person name="Kishimoto N."/>
            <person name="Kobayashi T."/>
        </authorList>
    </citation>
    <scope>NUCLEOTIDE SEQUENCE</scope>
    <source>
        <strain evidence="4">JAM AC0309</strain>
    </source>
</reference>
<dbReference type="EMBL" id="AP017315">
    <property type="protein sequence ID" value="BAU30969.1"/>
    <property type="molecule type" value="Genomic_DNA"/>
</dbReference>
<dbReference type="EMBL" id="AP017315">
    <property type="protein sequence ID" value="BAU32052.1"/>
    <property type="molecule type" value="Genomic_DNA"/>
</dbReference>
<accession>A0A0U5B869</accession>
<name>A0A0U5B869_9MICO</name>
<dbReference type="InterPro" id="IPR039365">
    <property type="entry name" value="IS701-like"/>
</dbReference>
<dbReference type="Proteomes" id="UP000218965">
    <property type="component" value="Chromosome"/>
</dbReference>
<dbReference type="SUPFAM" id="SSF53098">
    <property type="entry name" value="Ribonuclease H-like"/>
    <property type="match status" value="1"/>
</dbReference>
<dbReference type="NCBIfam" id="NF033540">
    <property type="entry name" value="transpos_IS701"/>
    <property type="match status" value="1"/>
</dbReference>
<dbReference type="EMBL" id="AP017315">
    <property type="protein sequence ID" value="BAU30989.1"/>
    <property type="molecule type" value="Genomic_DNA"/>
</dbReference>
<dbReference type="KEGG" id="malk:MalAC0309_0090"/>
<evidence type="ECO:0000313" key="2">
    <source>
        <dbReference type="EMBL" id="BAU30969.1"/>
    </source>
</evidence>
<organism evidence="4 6">
    <name type="scientific">Microcella alkaliphila</name>
    <dbReference type="NCBI Taxonomy" id="279828"/>
    <lineage>
        <taxon>Bacteria</taxon>
        <taxon>Bacillati</taxon>
        <taxon>Actinomycetota</taxon>
        <taxon>Actinomycetes</taxon>
        <taxon>Micrococcales</taxon>
        <taxon>Microbacteriaceae</taxon>
        <taxon>Microcella</taxon>
    </lineage>
</organism>
<dbReference type="KEGG" id="malk:MalAC0309_1195"/>
<dbReference type="PANTHER" id="PTHR33627:SF1">
    <property type="entry name" value="TRANSPOSASE"/>
    <property type="match status" value="1"/>
</dbReference>
<evidence type="ECO:0000313" key="6">
    <source>
        <dbReference type="Proteomes" id="UP000218965"/>
    </source>
</evidence>
<dbReference type="InterPro" id="IPR012337">
    <property type="entry name" value="RNaseH-like_sf"/>
</dbReference>
<dbReference type="PANTHER" id="PTHR33627">
    <property type="entry name" value="TRANSPOSASE"/>
    <property type="match status" value="1"/>
</dbReference>
<protein>
    <submittedName>
        <fullName evidence="4">IS sequence</fullName>
    </submittedName>
</protein>
<reference evidence="4 6" key="3">
    <citation type="submission" date="2016-01" db="EMBL/GenBank/DDBJ databases">
        <title>Microcella alkaliphila JAM AC0309 whole genome shotgun sequence.</title>
        <authorList>
            <person name="Kurata A."/>
            <person name="Hirose Y."/>
            <person name="Kishimoto N."/>
            <person name="Kobayashi T."/>
        </authorList>
    </citation>
    <scope>NUCLEOTIDE SEQUENCE [LARGE SCALE GENOMIC DNA]</scope>
    <source>
        <strain evidence="4 6">JAM AC0309</strain>
    </source>
</reference>
<evidence type="ECO:0000313" key="5">
    <source>
        <dbReference type="EMBL" id="BAU32056.1"/>
    </source>
</evidence>
<proteinExistence type="predicted"/>
<evidence type="ECO:0000313" key="3">
    <source>
        <dbReference type="EMBL" id="BAU30989.1"/>
    </source>
</evidence>
<gene>
    <name evidence="2" type="ORF">MalAC0309_0090</name>
    <name evidence="3" type="ORF">MalAC0309_0110</name>
    <name evidence="4" type="ORF">MalAC0309_1195</name>
    <name evidence="5" type="ORF">MalAC0309_1199</name>
</gene>